<sequence>MSIHLKGNKEITKLLNEWYIEIRSRRIRNALCLKETIDSKIHSIEEDQNLLLYYSLLDFRYQFIIDNLSVSKNSFDKVESFDTPTDDFLAYYYHFFKGIHASTIGEYNVAKENYEKAESFLDCIPDELEKAEFQYKVGAFLYDIYQGLLSYKKVTEARKIFAQHTGYEINVAFCDNLIGLACTHLREWELAEEYFTKAMDMFQKINEEQFILMVRQNLGLMYATQNLSPLAIRYLSEVNQKQSNNYKALFIEAREHMKQGNNSIATELIAKGHKLCVELDNKEYKYHFKILDAINANFPAEALEKIVLESISYFTEQELFEYIKDYEEQLATTFYKEDNHVKASHYFYSSSQAGKKAFEKEALK</sequence>
<dbReference type="InterPro" id="IPR011990">
    <property type="entry name" value="TPR-like_helical_dom_sf"/>
</dbReference>
<dbReference type="Proteomes" id="UP000029389">
    <property type="component" value="Unassembled WGS sequence"/>
</dbReference>
<evidence type="ECO:0000313" key="3">
    <source>
        <dbReference type="Proteomes" id="UP000029389"/>
    </source>
</evidence>
<name>A0A090YTZ7_9BACI</name>
<keyword evidence="4" id="KW-1185">Reference proteome</keyword>
<accession>A0A090YTZ7</accession>
<evidence type="ECO:0000313" key="2">
    <source>
        <dbReference type="EMBL" id="RFT64342.1"/>
    </source>
</evidence>
<dbReference type="EMBL" id="QVOD01000037">
    <property type="protein sequence ID" value="RFT64342.1"/>
    <property type="molecule type" value="Genomic_DNA"/>
</dbReference>
<protein>
    <submittedName>
        <fullName evidence="1">Tetratricopeptide repeat family protein</fullName>
    </submittedName>
    <submittedName>
        <fullName evidence="2">Tetratricopeptide repeat protein</fullName>
    </submittedName>
</protein>
<dbReference type="AlphaFoldDB" id="A0A090YTZ7"/>
<evidence type="ECO:0000313" key="4">
    <source>
        <dbReference type="Proteomes" id="UP000264294"/>
    </source>
</evidence>
<dbReference type="Proteomes" id="UP000264294">
    <property type="component" value="Unassembled WGS sequence"/>
</dbReference>
<dbReference type="Pfam" id="PF18801">
    <property type="entry name" value="RapH_N"/>
    <property type="match status" value="1"/>
</dbReference>
<organism evidence="1 3">
    <name type="scientific">Bacillus clarus</name>
    <dbReference type="NCBI Taxonomy" id="2338372"/>
    <lineage>
        <taxon>Bacteria</taxon>
        <taxon>Bacillati</taxon>
        <taxon>Bacillota</taxon>
        <taxon>Bacilli</taxon>
        <taxon>Bacillales</taxon>
        <taxon>Bacillaceae</taxon>
        <taxon>Bacillus</taxon>
        <taxon>Bacillus cereus group</taxon>
    </lineage>
</organism>
<proteinExistence type="predicted"/>
<dbReference type="Gene3D" id="1.25.40.10">
    <property type="entry name" value="Tetratricopeptide repeat domain"/>
    <property type="match status" value="1"/>
</dbReference>
<dbReference type="PATRIC" id="fig|1405.8.peg.5704"/>
<comment type="caution">
    <text evidence="1">The sequence shown here is derived from an EMBL/GenBank/DDBJ whole genome shotgun (WGS) entry which is preliminary data.</text>
</comment>
<dbReference type="SUPFAM" id="SSF48452">
    <property type="entry name" value="TPR-like"/>
    <property type="match status" value="1"/>
</dbReference>
<reference evidence="2 4" key="2">
    <citation type="submission" date="2018-08" db="EMBL/GenBank/DDBJ databases">
        <title>Bacillus clarus sp. nov. strain PS00077A.</title>
        <authorList>
            <person name="Mendez Acevedo M."/>
            <person name="Carroll L."/>
            <person name="Mukherjee M."/>
            <person name="Wiedmann M."/>
            <person name="Kovac J."/>
        </authorList>
    </citation>
    <scope>NUCLEOTIDE SEQUENCE [LARGE SCALE GENOMIC DNA]</scope>
    <source>
        <strain evidence="2 4">PS00077A</strain>
    </source>
</reference>
<gene>
    <name evidence="2" type="ORF">D0U04_22530</name>
    <name evidence="1" type="ORF">DJ93_5527</name>
</gene>
<reference evidence="1 3" key="1">
    <citation type="submission" date="2014-04" db="EMBL/GenBank/DDBJ databases">
        <authorList>
            <person name="Bishop-Lilly K.A."/>
            <person name="Broomall S.M."/>
            <person name="Chain P.S."/>
            <person name="Chertkov O."/>
            <person name="Coyne S.R."/>
            <person name="Daligault H.E."/>
            <person name="Davenport K.W."/>
            <person name="Erkkila T."/>
            <person name="Frey K.G."/>
            <person name="Gibbons H.S."/>
            <person name="Gu W."/>
            <person name="Jaissle J."/>
            <person name="Johnson S.L."/>
            <person name="Koroleva G.I."/>
            <person name="Ladner J.T."/>
            <person name="Lo C.-C."/>
            <person name="Minogue T.D."/>
            <person name="Munk C."/>
            <person name="Palacios G.F."/>
            <person name="Redden C.L."/>
            <person name="Rosenzweig C.N."/>
            <person name="Scholz M.B."/>
            <person name="Teshima H."/>
            <person name="Xu Y."/>
        </authorList>
    </citation>
    <scope>NUCLEOTIDE SEQUENCE [LARGE SCALE GENOMIC DNA]</scope>
    <source>
        <strain evidence="1 3">BHP</strain>
    </source>
</reference>
<dbReference type="EMBL" id="JMQC01000009">
    <property type="protein sequence ID" value="KFM95550.1"/>
    <property type="molecule type" value="Genomic_DNA"/>
</dbReference>
<dbReference type="RefSeq" id="WP_042984633.1">
    <property type="nucleotide sequence ID" value="NZ_JMQC01000009.1"/>
</dbReference>
<evidence type="ECO:0000313" key="1">
    <source>
        <dbReference type="EMBL" id="KFM95550.1"/>
    </source>
</evidence>